<feature type="region of interest" description="Disordered" evidence="1">
    <location>
        <begin position="136"/>
        <end position="254"/>
    </location>
</feature>
<organism evidence="4 5">
    <name type="scientific">Anthostomella pinea</name>
    <dbReference type="NCBI Taxonomy" id="933095"/>
    <lineage>
        <taxon>Eukaryota</taxon>
        <taxon>Fungi</taxon>
        <taxon>Dikarya</taxon>
        <taxon>Ascomycota</taxon>
        <taxon>Pezizomycotina</taxon>
        <taxon>Sordariomycetes</taxon>
        <taxon>Xylariomycetidae</taxon>
        <taxon>Xylariales</taxon>
        <taxon>Xylariaceae</taxon>
        <taxon>Anthostomella</taxon>
    </lineage>
</organism>
<dbReference type="Pfam" id="PF16761">
    <property type="entry name" value="Clr2_transil"/>
    <property type="match status" value="1"/>
</dbReference>
<name>A0AAI8W0M2_9PEZI</name>
<evidence type="ECO:0000313" key="5">
    <source>
        <dbReference type="Proteomes" id="UP001295740"/>
    </source>
</evidence>
<dbReference type="AlphaFoldDB" id="A0AAI8W0M2"/>
<accession>A0AAI8W0M2</accession>
<dbReference type="GO" id="GO:0031934">
    <property type="term" value="C:mating-type region heterochromatin"/>
    <property type="evidence" value="ECO:0007669"/>
    <property type="project" value="TreeGrafter"/>
</dbReference>
<sequence length="570" mass="61965">MAANQQGYLPTFEFAFARSDGVEHPSLPYEALPQDHVKYAEMGNKIAMIIGNELLPAKRGQQAYTMKFPANYTIRKYEGMTNGKKVTHYYIFGYPELTSTNKPRLFRSPNEFIPHLMWLLSDSTEPKNDCTCHHCRPAPESKQGGKKPVSVPAEDPAPSSTSTAAKGSGATTGILGKKKPSAALASNQAAKKPATQSKQAVTTGASISSVPVTAADPSVRPSATPTVRPSAGPSVGPSVTQSAGPSVAQSSGPSSIFRKGEVVWFQNSTTWRIGIICAIGSADGKTACAIVPFQHPAYRIERVTKAEADLRPFLAFSVPMVNHYVEHLKGKWIAEVDWTTLQQQLANGDSKKMDVLALEASKLAALLIDHSFSTFSPVAAAPNQPIYRGVFLGAEKIVVGEPIRVRHEGQPENSPVVMVVLNIWIDQENALVFSGRVWRIEHASNGSSVQQQQRQQIQHQLPQAMLREKAYRDRCLGRFSMSANWVPVGNDAVAKKAPAVRGRFYETEQLADILKPPGFQQELQQGRVRELQAMLNNCGDSNLEVSKGRVANRAAAVAGAIPEEFVDSLE</sequence>
<proteinExistence type="predicted"/>
<keyword evidence="5" id="KW-1185">Reference proteome</keyword>
<evidence type="ECO:0000313" key="4">
    <source>
        <dbReference type="EMBL" id="CAJ2514189.1"/>
    </source>
</evidence>
<feature type="compositionally biased region" description="Polar residues" evidence="1">
    <location>
        <begin position="237"/>
        <end position="254"/>
    </location>
</feature>
<dbReference type="GO" id="GO:0070824">
    <property type="term" value="C:SHREC complex"/>
    <property type="evidence" value="ECO:0007669"/>
    <property type="project" value="InterPro"/>
</dbReference>
<protein>
    <submittedName>
        <fullName evidence="4">Uu.00g023080.m01.CDS01</fullName>
    </submittedName>
</protein>
<dbReference type="EMBL" id="CAUWAG010000020">
    <property type="protein sequence ID" value="CAJ2514189.1"/>
    <property type="molecule type" value="Genomic_DNA"/>
</dbReference>
<dbReference type="Proteomes" id="UP001295740">
    <property type="component" value="Unassembled WGS sequence"/>
</dbReference>
<feature type="domain" description="Cryptic loci regulator 2 C-terminal" evidence="2">
    <location>
        <begin position="387"/>
        <end position="506"/>
    </location>
</feature>
<feature type="compositionally biased region" description="Polar residues" evidence="1">
    <location>
        <begin position="184"/>
        <end position="211"/>
    </location>
</feature>
<dbReference type="PANTHER" id="PTHR38046:SF1">
    <property type="entry name" value="CRYPTIC LOCI REGULATOR 2"/>
    <property type="match status" value="1"/>
</dbReference>
<feature type="compositionally biased region" description="Low complexity" evidence="1">
    <location>
        <begin position="156"/>
        <end position="173"/>
    </location>
</feature>
<gene>
    <name evidence="4" type="ORF">KHLLAP_LOCUS14657</name>
</gene>
<feature type="domain" description="Cryptic loci regulator 2 N-terminal" evidence="3">
    <location>
        <begin position="67"/>
        <end position="135"/>
    </location>
</feature>
<dbReference type="GO" id="GO:0030466">
    <property type="term" value="P:silent mating-type cassette heterochromatin formation"/>
    <property type="evidence" value="ECO:0007669"/>
    <property type="project" value="TreeGrafter"/>
</dbReference>
<evidence type="ECO:0000259" key="3">
    <source>
        <dbReference type="Pfam" id="PF16761"/>
    </source>
</evidence>
<reference evidence="4" key="1">
    <citation type="submission" date="2023-10" db="EMBL/GenBank/DDBJ databases">
        <authorList>
            <person name="Hackl T."/>
        </authorList>
    </citation>
    <scope>NUCLEOTIDE SEQUENCE</scope>
</reference>
<evidence type="ECO:0000256" key="1">
    <source>
        <dbReference type="SAM" id="MobiDB-lite"/>
    </source>
</evidence>
<dbReference type="InterPro" id="IPR018839">
    <property type="entry name" value="Tscrpt-silencing_Clr2_C"/>
</dbReference>
<dbReference type="GO" id="GO:0033553">
    <property type="term" value="C:rDNA heterochromatin"/>
    <property type="evidence" value="ECO:0007669"/>
    <property type="project" value="TreeGrafter"/>
</dbReference>
<dbReference type="PANTHER" id="PTHR38046">
    <property type="entry name" value="CRYPTIC LOCI REGULATOR 2"/>
    <property type="match status" value="1"/>
</dbReference>
<dbReference type="InterPro" id="IPR038986">
    <property type="entry name" value="Clr2"/>
</dbReference>
<dbReference type="InterPro" id="IPR031915">
    <property type="entry name" value="Clr2_N"/>
</dbReference>
<evidence type="ECO:0000259" key="2">
    <source>
        <dbReference type="Pfam" id="PF10383"/>
    </source>
</evidence>
<dbReference type="Pfam" id="PF10383">
    <property type="entry name" value="Clr2"/>
    <property type="match status" value="1"/>
</dbReference>
<comment type="caution">
    <text evidence="4">The sequence shown here is derived from an EMBL/GenBank/DDBJ whole genome shotgun (WGS) entry which is preliminary data.</text>
</comment>